<organism evidence="1 2">
    <name type="scientific">bacterium (Candidatus Blackallbacteria) CG17_big_fil_post_rev_8_21_14_2_50_48_46</name>
    <dbReference type="NCBI Taxonomy" id="2014261"/>
    <lineage>
        <taxon>Bacteria</taxon>
        <taxon>Candidatus Blackallbacteria</taxon>
    </lineage>
</organism>
<evidence type="ECO:0000313" key="2">
    <source>
        <dbReference type="Proteomes" id="UP000231019"/>
    </source>
</evidence>
<dbReference type="AlphaFoldDB" id="A0A2M7G4N8"/>
<protein>
    <submittedName>
        <fullName evidence="1">Uncharacterized protein</fullName>
    </submittedName>
</protein>
<comment type="caution">
    <text evidence="1">The sequence shown here is derived from an EMBL/GenBank/DDBJ whole genome shotgun (WGS) entry which is preliminary data.</text>
</comment>
<name>A0A2M7G4N8_9BACT</name>
<gene>
    <name evidence="1" type="ORF">COW36_11310</name>
</gene>
<sequence>MLSSATLPVQAREASYSDVFKLNPNASYIMVFAFPSAAWLDWSNPSRLARTTLQSQIAKKIYGYPSSIGHAQIAWSCQQADGSQQEGAAGQTGQDNGQGVSTLLQGWGMSLLELVYDDGHLESAQEVEERIQSGAKAQQFSWIGFQVKPEQCQKLANFVKAYDQSGAAINYGFPVEPLKMEGAGCTSFANAAVETAGIPFPLRKFWTRHYDVPLIKMGRQTKLPAHTKLVPNARLPQENRSVPLTEFLWGNVTWAQAGESSIPFTYYDPELFYENFLHLENVYRKSLGLQPKPPIRTEGYDEFQLPLKNASEAWIEGLLKKGTAMKLGFIHQTSGLIVDLSHEP</sequence>
<accession>A0A2M7G4N8</accession>
<dbReference type="Proteomes" id="UP000231019">
    <property type="component" value="Unassembled WGS sequence"/>
</dbReference>
<dbReference type="EMBL" id="PFFQ01000034">
    <property type="protein sequence ID" value="PIW16863.1"/>
    <property type="molecule type" value="Genomic_DNA"/>
</dbReference>
<reference evidence="1 2" key="1">
    <citation type="submission" date="2017-09" db="EMBL/GenBank/DDBJ databases">
        <title>Depth-based differentiation of microbial function through sediment-hosted aquifers and enrichment of novel symbionts in the deep terrestrial subsurface.</title>
        <authorList>
            <person name="Probst A.J."/>
            <person name="Ladd B."/>
            <person name="Jarett J.K."/>
            <person name="Geller-Mcgrath D.E."/>
            <person name="Sieber C.M."/>
            <person name="Emerson J.B."/>
            <person name="Anantharaman K."/>
            <person name="Thomas B.C."/>
            <person name="Malmstrom R."/>
            <person name="Stieglmeier M."/>
            <person name="Klingl A."/>
            <person name="Woyke T."/>
            <person name="Ryan C.M."/>
            <person name="Banfield J.F."/>
        </authorList>
    </citation>
    <scope>NUCLEOTIDE SEQUENCE [LARGE SCALE GENOMIC DNA]</scope>
    <source>
        <strain evidence="1">CG17_big_fil_post_rev_8_21_14_2_50_48_46</strain>
    </source>
</reference>
<proteinExistence type="predicted"/>
<evidence type="ECO:0000313" key="1">
    <source>
        <dbReference type="EMBL" id="PIW16863.1"/>
    </source>
</evidence>